<keyword evidence="2" id="KW-0472">Membrane</keyword>
<feature type="transmembrane region" description="Helical" evidence="2">
    <location>
        <begin position="146"/>
        <end position="168"/>
    </location>
</feature>
<name>A0ABN2PSK3_9MICO</name>
<feature type="compositionally biased region" description="Basic and acidic residues" evidence="1">
    <location>
        <begin position="48"/>
        <end position="57"/>
    </location>
</feature>
<keyword evidence="2" id="KW-1133">Transmembrane helix</keyword>
<keyword evidence="4" id="KW-1185">Reference proteome</keyword>
<sequence length="171" mass="18180">MTERSTSPGDSTGDDGFDDDTRTVRLRRSDAAVRDDAPIDDDGSTVVVRRESRRRAEAAASAAARTEDEGADDATVVSTTRRGSRAEVESAAVDARPVESGPILYGPRMVEAAHVPRSARVPHAPQAPVDTAGIDASRRRRARRRLMVAFAVASIVMALSLTALVVLLTTA</sequence>
<feature type="compositionally biased region" description="Low complexity" evidence="1">
    <location>
        <begin position="1"/>
        <end position="11"/>
    </location>
</feature>
<feature type="compositionally biased region" description="Basic and acidic residues" evidence="1">
    <location>
        <begin position="19"/>
        <end position="37"/>
    </location>
</feature>
<keyword evidence="2" id="KW-0812">Transmembrane</keyword>
<evidence type="ECO:0000256" key="2">
    <source>
        <dbReference type="SAM" id="Phobius"/>
    </source>
</evidence>
<evidence type="ECO:0000256" key="1">
    <source>
        <dbReference type="SAM" id="MobiDB-lite"/>
    </source>
</evidence>
<accession>A0ABN2PSK3</accession>
<feature type="region of interest" description="Disordered" evidence="1">
    <location>
        <begin position="1"/>
        <end position="94"/>
    </location>
</feature>
<protein>
    <submittedName>
        <fullName evidence="3">Uncharacterized protein</fullName>
    </submittedName>
</protein>
<dbReference type="Proteomes" id="UP001501343">
    <property type="component" value="Unassembled WGS sequence"/>
</dbReference>
<evidence type="ECO:0000313" key="3">
    <source>
        <dbReference type="EMBL" id="GAA1929413.1"/>
    </source>
</evidence>
<dbReference type="RefSeq" id="WP_248148486.1">
    <property type="nucleotide sequence ID" value="NZ_BAAAOF010000004.1"/>
</dbReference>
<gene>
    <name evidence="3" type="ORF">GCM10009775_21840</name>
</gene>
<comment type="caution">
    <text evidence="3">The sequence shown here is derived from an EMBL/GenBank/DDBJ whole genome shotgun (WGS) entry which is preliminary data.</text>
</comment>
<dbReference type="EMBL" id="BAAAOF010000004">
    <property type="protein sequence ID" value="GAA1929413.1"/>
    <property type="molecule type" value="Genomic_DNA"/>
</dbReference>
<proteinExistence type="predicted"/>
<reference evidence="3 4" key="1">
    <citation type="journal article" date="2019" name="Int. J. Syst. Evol. Microbiol.">
        <title>The Global Catalogue of Microorganisms (GCM) 10K type strain sequencing project: providing services to taxonomists for standard genome sequencing and annotation.</title>
        <authorList>
            <consortium name="The Broad Institute Genomics Platform"/>
            <consortium name="The Broad Institute Genome Sequencing Center for Infectious Disease"/>
            <person name="Wu L."/>
            <person name="Ma J."/>
        </authorList>
    </citation>
    <scope>NUCLEOTIDE SEQUENCE [LARGE SCALE GENOMIC DNA]</scope>
    <source>
        <strain evidence="3 4">JCM 14900</strain>
    </source>
</reference>
<organism evidence="3 4">
    <name type="scientific">Microbacterium aoyamense</name>
    <dbReference type="NCBI Taxonomy" id="344166"/>
    <lineage>
        <taxon>Bacteria</taxon>
        <taxon>Bacillati</taxon>
        <taxon>Actinomycetota</taxon>
        <taxon>Actinomycetes</taxon>
        <taxon>Micrococcales</taxon>
        <taxon>Microbacteriaceae</taxon>
        <taxon>Microbacterium</taxon>
    </lineage>
</organism>
<evidence type="ECO:0000313" key="4">
    <source>
        <dbReference type="Proteomes" id="UP001501343"/>
    </source>
</evidence>